<accession>A0A8S5Q303</accession>
<name>A0A8S5Q303_9CAUD</name>
<protein>
    <submittedName>
        <fullName evidence="1">Antitoxin</fullName>
    </submittedName>
</protein>
<proteinExistence type="predicted"/>
<dbReference type="EMBL" id="BK015568">
    <property type="protein sequence ID" value="DAE13678.1"/>
    <property type="molecule type" value="Genomic_DNA"/>
</dbReference>
<evidence type="ECO:0000313" key="1">
    <source>
        <dbReference type="EMBL" id="DAE13678.1"/>
    </source>
</evidence>
<sequence length="58" mass="6691">MSSPYAERYGHTVTISVTERQFASLQEYCIKNRVSISAAFREAFFTLHPMDSTDENEK</sequence>
<organism evidence="1">
    <name type="scientific">Siphoviridae sp. ctQqU1</name>
    <dbReference type="NCBI Taxonomy" id="2825496"/>
    <lineage>
        <taxon>Viruses</taxon>
        <taxon>Duplodnaviria</taxon>
        <taxon>Heunggongvirae</taxon>
        <taxon>Uroviricota</taxon>
        <taxon>Caudoviricetes</taxon>
    </lineage>
</organism>
<reference evidence="1" key="1">
    <citation type="journal article" date="2021" name="Proc. Natl. Acad. Sci. U.S.A.">
        <title>A Catalog of Tens of Thousands of Viruses from Human Metagenomes Reveals Hidden Associations with Chronic Diseases.</title>
        <authorList>
            <person name="Tisza M.J."/>
            <person name="Buck C.B."/>
        </authorList>
    </citation>
    <scope>NUCLEOTIDE SEQUENCE</scope>
    <source>
        <strain evidence="1">CtQqU1</strain>
    </source>
</reference>